<name>A0A4U6XBY9_9PEZI</name>
<gene>
    <name evidence="1" type="ORF">CTA1_12079</name>
</gene>
<evidence type="ECO:0000313" key="2">
    <source>
        <dbReference type="Proteomes" id="UP000310108"/>
    </source>
</evidence>
<accession>A0A4U6XBY9</accession>
<dbReference type="EMBL" id="PJEX01000216">
    <property type="protein sequence ID" value="TKW52904.1"/>
    <property type="molecule type" value="Genomic_DNA"/>
</dbReference>
<reference evidence="1 2" key="1">
    <citation type="journal article" date="2019" name="PLoS ONE">
        <title>Comparative genome analysis indicates high evolutionary potential of pathogenicity genes in Colletotrichum tanaceti.</title>
        <authorList>
            <person name="Lelwala R.V."/>
            <person name="Korhonen P.K."/>
            <person name="Young N.D."/>
            <person name="Scott J.B."/>
            <person name="Ades P.A."/>
            <person name="Gasser R.B."/>
            <person name="Taylor P.W.J."/>
        </authorList>
    </citation>
    <scope>NUCLEOTIDE SEQUENCE [LARGE SCALE GENOMIC DNA]</scope>
    <source>
        <strain evidence="1">BRIP57314</strain>
    </source>
</reference>
<proteinExistence type="predicted"/>
<dbReference type="AlphaFoldDB" id="A0A4U6XBY9"/>
<dbReference type="OrthoDB" id="1658288at2759"/>
<comment type="caution">
    <text evidence="1">The sequence shown here is derived from an EMBL/GenBank/DDBJ whole genome shotgun (WGS) entry which is preliminary data.</text>
</comment>
<protein>
    <submittedName>
        <fullName evidence="1">Uncharacterized protein</fullName>
    </submittedName>
</protein>
<keyword evidence="2" id="KW-1185">Reference proteome</keyword>
<dbReference type="Proteomes" id="UP000310108">
    <property type="component" value="Unassembled WGS sequence"/>
</dbReference>
<sequence>MCTYVFLWASLVFDVIDRFQSRKLSSIEKSLESLPSDLGQLYGGGLDKLRRPSRVAPASCWALSWLPSVHSNAMADLNIALSLGENTASTAALKHELEHGAEYTVKELGGFFLRIIDFTGSLVHQAK</sequence>
<organism evidence="1 2">
    <name type="scientific">Colletotrichum tanaceti</name>
    <dbReference type="NCBI Taxonomy" id="1306861"/>
    <lineage>
        <taxon>Eukaryota</taxon>
        <taxon>Fungi</taxon>
        <taxon>Dikarya</taxon>
        <taxon>Ascomycota</taxon>
        <taxon>Pezizomycotina</taxon>
        <taxon>Sordariomycetes</taxon>
        <taxon>Hypocreomycetidae</taxon>
        <taxon>Glomerellales</taxon>
        <taxon>Glomerellaceae</taxon>
        <taxon>Colletotrichum</taxon>
        <taxon>Colletotrichum destructivum species complex</taxon>
    </lineage>
</organism>
<evidence type="ECO:0000313" key="1">
    <source>
        <dbReference type="EMBL" id="TKW52904.1"/>
    </source>
</evidence>